<dbReference type="EMBL" id="CP087164">
    <property type="protein sequence ID" value="UGS38314.1"/>
    <property type="molecule type" value="Genomic_DNA"/>
</dbReference>
<dbReference type="InterPro" id="IPR043129">
    <property type="entry name" value="ATPase_NBD"/>
</dbReference>
<feature type="domain" description="Hydantoinase/oxoprolinase N-terminal" evidence="2">
    <location>
        <begin position="3"/>
        <end position="177"/>
    </location>
</feature>
<dbReference type="Pfam" id="PF19278">
    <property type="entry name" value="Hydant_A_C"/>
    <property type="match status" value="1"/>
</dbReference>
<dbReference type="InterPro" id="IPR008040">
    <property type="entry name" value="Hydant_A_N"/>
</dbReference>
<evidence type="ECO:0000259" key="1">
    <source>
        <dbReference type="Pfam" id="PF01968"/>
    </source>
</evidence>
<feature type="domain" description="Acetophenone carboxylase-like C-terminal" evidence="3">
    <location>
        <begin position="507"/>
        <end position="677"/>
    </location>
</feature>
<dbReference type="GO" id="GO:0005829">
    <property type="term" value="C:cytosol"/>
    <property type="evidence" value="ECO:0007669"/>
    <property type="project" value="TreeGrafter"/>
</dbReference>
<dbReference type="PANTHER" id="PTHR11365:SF23">
    <property type="entry name" value="HYPOTHETICAL 5-OXOPROLINASE (EUROFUNG)-RELATED"/>
    <property type="match status" value="1"/>
</dbReference>
<dbReference type="GO" id="GO:0006749">
    <property type="term" value="P:glutathione metabolic process"/>
    <property type="evidence" value="ECO:0007669"/>
    <property type="project" value="TreeGrafter"/>
</dbReference>
<accession>A0A9E6Y1F6</accession>
<evidence type="ECO:0000313" key="4">
    <source>
        <dbReference type="EMBL" id="UGS38314.1"/>
    </source>
</evidence>
<dbReference type="InterPro" id="IPR049517">
    <property type="entry name" value="ACX-like_C"/>
</dbReference>
<dbReference type="Pfam" id="PF05378">
    <property type="entry name" value="Hydant_A_N"/>
    <property type="match status" value="1"/>
</dbReference>
<proteinExistence type="predicted"/>
<dbReference type="RefSeq" id="WP_259312338.1">
    <property type="nucleotide sequence ID" value="NZ_CP087164.1"/>
</dbReference>
<gene>
    <name evidence="4" type="primary">apc3_17</name>
    <name evidence="4" type="ORF">DSM104329_04738</name>
</gene>
<dbReference type="Proteomes" id="UP001162834">
    <property type="component" value="Chromosome"/>
</dbReference>
<keyword evidence="4" id="KW-0436">Ligase</keyword>
<sequence length="705" mass="74822">MLRVGVDVGGTFTDLFAYDDETGEVVSAKVLTTVENQAVGVMQSIEAAGVSLAEVEYLAHGTTTGTNALLERRGARTGLLTTEGFRDVLEIMRTDRQSGYDLQWVKPVPFVPRRYRLEVVERVDKDGNVEVALDEDAARAAIAKLRDAGVESIAVSLLFSYANPAHEKRLAELVEEVAPGVSVSLSSEINAEYREYERTNTVVIDAYIKPTMVRYIRRLVEEAAGAGLSAKGSGGLSGRVFLMQGSGGLVTAERATEKPISTLSSGPAAGAIAAAAIAARLGIGDIVTFDVGGTSTDVALIHDGKPYLNTQKQVEWGLPSRVPMLDVESVGAGGGSIGWIDQGGALKMGPQSGGSTPGPVCYGRGGTEPTLSDALLLKGILADTLADGRVRLDAEAARRAVNEKLAQPLGLSVDRVVLGMIEIAQNNMANAARSVSIWKGLDPRDLTLVAFGGGGGMVAGAVARSLSIPRVLVPPVPGNACAMGLLMTNFQEDTAVAYLSRADETDVDEVNARLDALREETLERLRAQGVEESEAQLTYGADVRYRGQVYELRIPFPEFPITQASLNDLVREFEDVYESVYTIRLEQGVPEMVSLRVTASAALPRYELVPKVRRPDAVAEPKGSRDVLEEDGTVSVDVYDRYTLAPGTRLEGPVILEEPGSTIWIAAGMACDVDEFENLIIHTDASGATEPQTAAAVAAGASEGS</sequence>
<protein>
    <submittedName>
        <fullName evidence="4">Acetophenone carboxylase gamma subunit</fullName>
        <ecNumber evidence="4">6.4.1.8</ecNumber>
    </submittedName>
</protein>
<evidence type="ECO:0000313" key="5">
    <source>
        <dbReference type="Proteomes" id="UP001162834"/>
    </source>
</evidence>
<dbReference type="KEGG" id="sbae:DSM104329_04738"/>
<name>A0A9E6Y1F6_9ACTN</name>
<dbReference type="GO" id="GO:0017168">
    <property type="term" value="F:5-oxoprolinase (ATP-hydrolyzing) activity"/>
    <property type="evidence" value="ECO:0007669"/>
    <property type="project" value="TreeGrafter"/>
</dbReference>
<dbReference type="AlphaFoldDB" id="A0A9E6Y1F6"/>
<dbReference type="PANTHER" id="PTHR11365">
    <property type="entry name" value="5-OXOPROLINASE RELATED"/>
    <property type="match status" value="1"/>
</dbReference>
<organism evidence="4 5">
    <name type="scientific">Capillimicrobium parvum</name>
    <dbReference type="NCBI Taxonomy" id="2884022"/>
    <lineage>
        <taxon>Bacteria</taxon>
        <taxon>Bacillati</taxon>
        <taxon>Actinomycetota</taxon>
        <taxon>Thermoleophilia</taxon>
        <taxon>Solirubrobacterales</taxon>
        <taxon>Capillimicrobiaceae</taxon>
        <taxon>Capillimicrobium</taxon>
    </lineage>
</organism>
<dbReference type="Pfam" id="PF01968">
    <property type="entry name" value="Hydantoinase_A"/>
    <property type="match status" value="1"/>
</dbReference>
<dbReference type="SUPFAM" id="SSF53067">
    <property type="entry name" value="Actin-like ATPase domain"/>
    <property type="match status" value="1"/>
</dbReference>
<feature type="domain" description="Hydantoinase A/oxoprolinase" evidence="1">
    <location>
        <begin position="198"/>
        <end position="492"/>
    </location>
</feature>
<dbReference type="EC" id="6.4.1.8" evidence="4"/>
<dbReference type="InterPro" id="IPR002821">
    <property type="entry name" value="Hydantoinase_A"/>
</dbReference>
<reference evidence="4" key="1">
    <citation type="journal article" date="2022" name="Int. J. Syst. Evol. Microbiol.">
        <title>Pseudomonas aegrilactucae sp. nov. and Pseudomonas morbosilactucae sp. nov., pathogens causing bacterial rot of lettuce in Japan.</title>
        <authorList>
            <person name="Sawada H."/>
            <person name="Fujikawa T."/>
            <person name="Satou M."/>
        </authorList>
    </citation>
    <scope>NUCLEOTIDE SEQUENCE</scope>
    <source>
        <strain evidence="4">0166_1</strain>
    </source>
</reference>
<dbReference type="GO" id="GO:0016874">
    <property type="term" value="F:ligase activity"/>
    <property type="evidence" value="ECO:0007669"/>
    <property type="project" value="UniProtKB-KW"/>
</dbReference>
<evidence type="ECO:0000259" key="3">
    <source>
        <dbReference type="Pfam" id="PF19278"/>
    </source>
</evidence>
<evidence type="ECO:0000259" key="2">
    <source>
        <dbReference type="Pfam" id="PF05378"/>
    </source>
</evidence>
<keyword evidence="5" id="KW-1185">Reference proteome</keyword>
<dbReference type="InterPro" id="IPR045079">
    <property type="entry name" value="Oxoprolinase-like"/>
</dbReference>